<feature type="compositionally biased region" description="Pro residues" evidence="1">
    <location>
        <begin position="146"/>
        <end position="158"/>
    </location>
</feature>
<feature type="region of interest" description="Disordered" evidence="1">
    <location>
        <begin position="286"/>
        <end position="337"/>
    </location>
</feature>
<evidence type="ECO:0000313" key="3">
    <source>
        <dbReference type="Proteomes" id="UP000267821"/>
    </source>
</evidence>
<name>A0A3N4LSX2_9PEZI</name>
<keyword evidence="3" id="KW-1185">Reference proteome</keyword>
<reference evidence="2 3" key="1">
    <citation type="journal article" date="2018" name="Nat. Ecol. Evol.">
        <title>Pezizomycetes genomes reveal the molecular basis of ectomycorrhizal truffle lifestyle.</title>
        <authorList>
            <person name="Murat C."/>
            <person name="Payen T."/>
            <person name="Noel B."/>
            <person name="Kuo A."/>
            <person name="Morin E."/>
            <person name="Chen J."/>
            <person name="Kohler A."/>
            <person name="Krizsan K."/>
            <person name="Balestrini R."/>
            <person name="Da Silva C."/>
            <person name="Montanini B."/>
            <person name="Hainaut M."/>
            <person name="Levati E."/>
            <person name="Barry K.W."/>
            <person name="Belfiori B."/>
            <person name="Cichocki N."/>
            <person name="Clum A."/>
            <person name="Dockter R.B."/>
            <person name="Fauchery L."/>
            <person name="Guy J."/>
            <person name="Iotti M."/>
            <person name="Le Tacon F."/>
            <person name="Lindquist E.A."/>
            <person name="Lipzen A."/>
            <person name="Malagnac F."/>
            <person name="Mello A."/>
            <person name="Molinier V."/>
            <person name="Miyauchi S."/>
            <person name="Poulain J."/>
            <person name="Riccioni C."/>
            <person name="Rubini A."/>
            <person name="Sitrit Y."/>
            <person name="Splivallo R."/>
            <person name="Traeger S."/>
            <person name="Wang M."/>
            <person name="Zifcakova L."/>
            <person name="Wipf D."/>
            <person name="Zambonelli A."/>
            <person name="Paolocci F."/>
            <person name="Nowrousian M."/>
            <person name="Ottonello S."/>
            <person name="Baldrian P."/>
            <person name="Spatafora J.W."/>
            <person name="Henrissat B."/>
            <person name="Nagy L.G."/>
            <person name="Aury J.M."/>
            <person name="Wincker P."/>
            <person name="Grigoriev I.V."/>
            <person name="Bonfante P."/>
            <person name="Martin F.M."/>
        </authorList>
    </citation>
    <scope>NUCLEOTIDE SEQUENCE [LARGE SCALE GENOMIC DNA]</scope>
    <source>
        <strain evidence="2 3">ATCC MYA-4762</strain>
    </source>
</reference>
<protein>
    <submittedName>
        <fullName evidence="2">Uncharacterized protein</fullName>
    </submittedName>
</protein>
<feature type="region of interest" description="Disordered" evidence="1">
    <location>
        <begin position="107"/>
        <end position="193"/>
    </location>
</feature>
<organism evidence="2 3">
    <name type="scientific">Terfezia boudieri ATCC MYA-4762</name>
    <dbReference type="NCBI Taxonomy" id="1051890"/>
    <lineage>
        <taxon>Eukaryota</taxon>
        <taxon>Fungi</taxon>
        <taxon>Dikarya</taxon>
        <taxon>Ascomycota</taxon>
        <taxon>Pezizomycotina</taxon>
        <taxon>Pezizomycetes</taxon>
        <taxon>Pezizales</taxon>
        <taxon>Pezizaceae</taxon>
        <taxon>Terfezia</taxon>
    </lineage>
</organism>
<evidence type="ECO:0000313" key="2">
    <source>
        <dbReference type="EMBL" id="RPB21095.1"/>
    </source>
</evidence>
<dbReference type="InParanoid" id="A0A3N4LSX2"/>
<gene>
    <name evidence="2" type="ORF">L211DRAFT_870243</name>
</gene>
<dbReference type="Proteomes" id="UP000267821">
    <property type="component" value="Unassembled WGS sequence"/>
</dbReference>
<dbReference type="EMBL" id="ML121564">
    <property type="protein sequence ID" value="RPB21095.1"/>
    <property type="molecule type" value="Genomic_DNA"/>
</dbReference>
<dbReference type="AlphaFoldDB" id="A0A3N4LSX2"/>
<feature type="compositionally biased region" description="Basic and acidic residues" evidence="1">
    <location>
        <begin position="316"/>
        <end position="337"/>
    </location>
</feature>
<sequence length="337" mass="38545">MGSALHHVSSQGTDEAYIIQTQGTSSRASFPLAIGQSSLGFLAEVAIAFYEQGAQNKMPPRVESALSVPSQTEIPAPIKALNTSWRKHALAATQSVASVGVEEIPARPVKQARTRAGVQPPTPKEASSRRRTWAQAASSQRRIAPGPAPEDNPGPSQPLPTSASASDRKKSASKNRNSKPKSNQANSLYPFKRRPMRSFKTIEEMVEQFEIREKRVEDWAKQYKKIGRAIRPEYEFWRKEQLEWIMSAAIQYKNDWEKITAGYQKVFPEAKPRSKHSIYSKWSRQWEREEELRQEDPFKAPNWPDYDKMMPPVKRKMPEDKRRMMEKAQEIVRMKHK</sequence>
<feature type="compositionally biased region" description="Basic and acidic residues" evidence="1">
    <location>
        <begin position="286"/>
        <end position="298"/>
    </location>
</feature>
<evidence type="ECO:0000256" key="1">
    <source>
        <dbReference type="SAM" id="MobiDB-lite"/>
    </source>
</evidence>
<accession>A0A3N4LSX2</accession>
<dbReference type="OrthoDB" id="5405187at2759"/>
<proteinExistence type="predicted"/>